<dbReference type="PANTHER" id="PTHR35910:SF6">
    <property type="entry name" value="2EXR DOMAIN-CONTAINING PROTEIN"/>
    <property type="match status" value="1"/>
</dbReference>
<protein>
    <recommendedName>
        <fullName evidence="1">2EXR domain-containing protein</fullName>
    </recommendedName>
</protein>
<sequence>MSISPSAENLPTTATSFPRFSSLPLEIRQLIWENAASPRIVHLELVREEKHTCSRVWSQTSIEGPNFMGFFDLDHQPEQTRVDVGPDPPWEFRTRSVPPLFLVCRESHRIAKEKIYQKSFGSPYGMPRTWFNFEVDTLYLDWGYYVYDDDDDDDDDTIEFQFFPEVLSEDVKKVQHLAIYSGKHPDSYLPAQLINDVLSKFGHVQNLLLALPDYKHGGSADLVFLEWDDVMDDPAYSEEFHPVVDQMFPDVENKGNLWVESNHLWHMVPYSDAMYLDHNQFPQEKPEWPIPNLSGKPIIIRQQKLDLFRRKQEYNKERETEVVTIILTAEKFNSLEVVVPWRTTVAELVSMFCQARAIDVNLERDSIDTVFIYDESHRDTQSSGDCEGFSLECNVYEFRTNEITRLDLYFDCETIEHSCSCDSIYCAHTEKYKQMLWMESEDWGVRDLFETFAFDKAYLGN</sequence>
<organism evidence="2 3">
    <name type="scientific">Hyaloscypha variabilis (strain UAMH 11265 / GT02V1 / F)</name>
    <name type="common">Meliniomyces variabilis</name>
    <dbReference type="NCBI Taxonomy" id="1149755"/>
    <lineage>
        <taxon>Eukaryota</taxon>
        <taxon>Fungi</taxon>
        <taxon>Dikarya</taxon>
        <taxon>Ascomycota</taxon>
        <taxon>Pezizomycotina</taxon>
        <taxon>Leotiomycetes</taxon>
        <taxon>Helotiales</taxon>
        <taxon>Hyaloscyphaceae</taxon>
        <taxon>Hyaloscypha</taxon>
        <taxon>Hyaloscypha variabilis</taxon>
    </lineage>
</organism>
<proteinExistence type="predicted"/>
<feature type="domain" description="2EXR" evidence="1">
    <location>
        <begin position="17"/>
        <end position="138"/>
    </location>
</feature>
<dbReference type="Proteomes" id="UP000235786">
    <property type="component" value="Unassembled WGS sequence"/>
</dbReference>
<dbReference type="PANTHER" id="PTHR35910">
    <property type="entry name" value="2EXR DOMAIN-CONTAINING PROTEIN"/>
    <property type="match status" value="1"/>
</dbReference>
<gene>
    <name evidence="2" type="ORF">L207DRAFT_581362</name>
</gene>
<dbReference type="AlphaFoldDB" id="A0A2J6RW19"/>
<dbReference type="EMBL" id="KZ613943">
    <property type="protein sequence ID" value="PMD42710.1"/>
    <property type="molecule type" value="Genomic_DNA"/>
</dbReference>
<accession>A0A2J6RW19</accession>
<evidence type="ECO:0000259" key="1">
    <source>
        <dbReference type="Pfam" id="PF20150"/>
    </source>
</evidence>
<evidence type="ECO:0000313" key="3">
    <source>
        <dbReference type="Proteomes" id="UP000235786"/>
    </source>
</evidence>
<dbReference type="InterPro" id="IPR045518">
    <property type="entry name" value="2EXR"/>
</dbReference>
<name>A0A2J6RW19_HYAVF</name>
<dbReference type="OrthoDB" id="3513892at2759"/>
<reference evidence="2 3" key="1">
    <citation type="submission" date="2016-04" db="EMBL/GenBank/DDBJ databases">
        <title>A degradative enzymes factory behind the ericoid mycorrhizal symbiosis.</title>
        <authorList>
            <consortium name="DOE Joint Genome Institute"/>
            <person name="Martino E."/>
            <person name="Morin E."/>
            <person name="Grelet G."/>
            <person name="Kuo A."/>
            <person name="Kohler A."/>
            <person name="Daghino S."/>
            <person name="Barry K."/>
            <person name="Choi C."/>
            <person name="Cichocki N."/>
            <person name="Clum A."/>
            <person name="Copeland A."/>
            <person name="Hainaut M."/>
            <person name="Haridas S."/>
            <person name="Labutti K."/>
            <person name="Lindquist E."/>
            <person name="Lipzen A."/>
            <person name="Khouja H.-R."/>
            <person name="Murat C."/>
            <person name="Ohm R."/>
            <person name="Olson A."/>
            <person name="Spatafora J."/>
            <person name="Veneault-Fourrey C."/>
            <person name="Henrissat B."/>
            <person name="Grigoriev I."/>
            <person name="Martin F."/>
            <person name="Perotto S."/>
        </authorList>
    </citation>
    <scope>NUCLEOTIDE SEQUENCE [LARGE SCALE GENOMIC DNA]</scope>
    <source>
        <strain evidence="2 3">F</strain>
    </source>
</reference>
<dbReference type="Pfam" id="PF20150">
    <property type="entry name" value="2EXR"/>
    <property type="match status" value="1"/>
</dbReference>
<keyword evidence="3" id="KW-1185">Reference proteome</keyword>
<evidence type="ECO:0000313" key="2">
    <source>
        <dbReference type="EMBL" id="PMD42710.1"/>
    </source>
</evidence>